<dbReference type="AlphaFoldDB" id="A0A6G1E1J0"/>
<dbReference type="EMBL" id="SPHZ02000005">
    <property type="protein sequence ID" value="KAF0918541.1"/>
    <property type="molecule type" value="Genomic_DNA"/>
</dbReference>
<evidence type="ECO:0000313" key="2">
    <source>
        <dbReference type="Proteomes" id="UP000479710"/>
    </source>
</evidence>
<comment type="caution">
    <text evidence="1">The sequence shown here is derived from an EMBL/GenBank/DDBJ whole genome shotgun (WGS) entry which is preliminary data.</text>
</comment>
<evidence type="ECO:0000313" key="1">
    <source>
        <dbReference type="EMBL" id="KAF0918541.1"/>
    </source>
</evidence>
<proteinExistence type="predicted"/>
<sequence>MEKAEAVPFAVIPGASHSTSRRRRLATTRETTEKVEAVQFAVIPIVSRFTSRRHRVIVFDKVLVKGILGLRDGNRAVTLKGNSETVKEIRAFYKPHFTDCIFGPLGTANNLINLSYITYGTRPFRSKNEISYYAQPSQADQGTTTAASGAAAVNPGSAAQDYTSLDEWMRLSASSIQGTQEDIVSAMSMFQRSMMELYAKRTVDMMYDIATVLGASNTAGSTEDVANPPNDQ</sequence>
<organism evidence="1 2">
    <name type="scientific">Oryza meyeriana var. granulata</name>
    <dbReference type="NCBI Taxonomy" id="110450"/>
    <lineage>
        <taxon>Eukaryota</taxon>
        <taxon>Viridiplantae</taxon>
        <taxon>Streptophyta</taxon>
        <taxon>Embryophyta</taxon>
        <taxon>Tracheophyta</taxon>
        <taxon>Spermatophyta</taxon>
        <taxon>Magnoliopsida</taxon>
        <taxon>Liliopsida</taxon>
        <taxon>Poales</taxon>
        <taxon>Poaceae</taxon>
        <taxon>BOP clade</taxon>
        <taxon>Oryzoideae</taxon>
        <taxon>Oryzeae</taxon>
        <taxon>Oryzinae</taxon>
        <taxon>Oryza</taxon>
        <taxon>Oryza meyeriana</taxon>
    </lineage>
</organism>
<name>A0A6G1E1J0_9ORYZ</name>
<accession>A0A6G1E1J0</accession>
<reference evidence="1 2" key="1">
    <citation type="submission" date="2019-11" db="EMBL/GenBank/DDBJ databases">
        <title>Whole genome sequence of Oryza granulata.</title>
        <authorList>
            <person name="Li W."/>
        </authorList>
    </citation>
    <scope>NUCLEOTIDE SEQUENCE [LARGE SCALE GENOMIC DNA]</scope>
    <source>
        <strain evidence="2">cv. Menghai</strain>
        <tissue evidence="1">Leaf</tissue>
    </source>
</reference>
<protein>
    <submittedName>
        <fullName evidence="1">Uncharacterized protein</fullName>
    </submittedName>
</protein>
<gene>
    <name evidence="1" type="ORF">E2562_025145</name>
</gene>
<keyword evidence="2" id="KW-1185">Reference proteome</keyword>
<dbReference type="Proteomes" id="UP000479710">
    <property type="component" value="Unassembled WGS sequence"/>
</dbReference>